<protein>
    <submittedName>
        <fullName evidence="2">Acyl carrier protein</fullName>
    </submittedName>
</protein>
<evidence type="ECO:0000259" key="1">
    <source>
        <dbReference type="PROSITE" id="PS50075"/>
    </source>
</evidence>
<comment type="caution">
    <text evidence="2">The sequence shown here is derived from an EMBL/GenBank/DDBJ whole genome shotgun (WGS) entry which is preliminary data.</text>
</comment>
<sequence>MPRIHDVPIDKRLRNTDLRNTEGDGMEARTATLTEIRDWLTDYLAAKLERSPEEMDTTENLMHSGVDSLTMVALGLSIEETFEFEIEPDFFGRFSTIDEVAKALHDRVHSSAQEAGGDGA</sequence>
<keyword evidence="3" id="KW-1185">Reference proteome</keyword>
<dbReference type="SUPFAM" id="SSF47336">
    <property type="entry name" value="ACP-like"/>
    <property type="match status" value="1"/>
</dbReference>
<accession>A0ABS1Q704</accession>
<name>A0ABS1Q704_9ACTN</name>
<gene>
    <name evidence="2" type="ORF">JK364_50330</name>
</gene>
<organism evidence="2 3">
    <name type="scientific">Streptomyces endocoffeicus</name>
    <dbReference type="NCBI Taxonomy" id="2898945"/>
    <lineage>
        <taxon>Bacteria</taxon>
        <taxon>Bacillati</taxon>
        <taxon>Actinomycetota</taxon>
        <taxon>Actinomycetes</taxon>
        <taxon>Kitasatosporales</taxon>
        <taxon>Streptomycetaceae</taxon>
        <taxon>Streptomyces</taxon>
    </lineage>
</organism>
<dbReference type="Pfam" id="PF00550">
    <property type="entry name" value="PP-binding"/>
    <property type="match status" value="1"/>
</dbReference>
<dbReference type="Proteomes" id="UP000621510">
    <property type="component" value="Unassembled WGS sequence"/>
</dbReference>
<dbReference type="PROSITE" id="PS50075">
    <property type="entry name" value="CARRIER"/>
    <property type="match status" value="1"/>
</dbReference>
<feature type="domain" description="Carrier" evidence="1">
    <location>
        <begin position="27"/>
        <end position="108"/>
    </location>
</feature>
<dbReference type="EMBL" id="JAERRG010000051">
    <property type="protein sequence ID" value="MBL1120437.1"/>
    <property type="molecule type" value="Genomic_DNA"/>
</dbReference>
<dbReference type="RefSeq" id="WP_201858197.1">
    <property type="nucleotide sequence ID" value="NZ_JAERRG010000051.1"/>
</dbReference>
<reference evidence="2 3" key="1">
    <citation type="submission" date="2021-01" db="EMBL/GenBank/DDBJ databases">
        <title>WGS of actinomycetes isolated from Thailand.</title>
        <authorList>
            <person name="Thawai C."/>
        </authorList>
    </citation>
    <scope>NUCLEOTIDE SEQUENCE [LARGE SCALE GENOMIC DNA]</scope>
    <source>
        <strain evidence="2 3">CA3R110</strain>
    </source>
</reference>
<dbReference type="InterPro" id="IPR009081">
    <property type="entry name" value="PP-bd_ACP"/>
</dbReference>
<dbReference type="Gene3D" id="1.10.1200.10">
    <property type="entry name" value="ACP-like"/>
    <property type="match status" value="1"/>
</dbReference>
<evidence type="ECO:0000313" key="2">
    <source>
        <dbReference type="EMBL" id="MBL1120437.1"/>
    </source>
</evidence>
<proteinExistence type="predicted"/>
<evidence type="ECO:0000313" key="3">
    <source>
        <dbReference type="Proteomes" id="UP000621510"/>
    </source>
</evidence>
<dbReference type="InterPro" id="IPR036736">
    <property type="entry name" value="ACP-like_sf"/>
</dbReference>